<feature type="transmembrane region" description="Helical" evidence="1">
    <location>
        <begin position="359"/>
        <end position="382"/>
    </location>
</feature>
<feature type="transmembrane region" description="Helical" evidence="1">
    <location>
        <begin position="321"/>
        <end position="347"/>
    </location>
</feature>
<feature type="transmembrane region" description="Helical" evidence="1">
    <location>
        <begin position="189"/>
        <end position="210"/>
    </location>
</feature>
<keyword evidence="1" id="KW-0472">Membrane</keyword>
<reference evidence="3 4" key="1">
    <citation type="journal article" date="2016" name="Nat. Commun.">
        <title>Ectomycorrhizal ecology is imprinted in the genome of the dominant symbiotic fungus Cenococcum geophilum.</title>
        <authorList>
            <consortium name="DOE Joint Genome Institute"/>
            <person name="Peter M."/>
            <person name="Kohler A."/>
            <person name="Ohm R.A."/>
            <person name="Kuo A."/>
            <person name="Krutzmann J."/>
            <person name="Morin E."/>
            <person name="Arend M."/>
            <person name="Barry K.W."/>
            <person name="Binder M."/>
            <person name="Choi C."/>
            <person name="Clum A."/>
            <person name="Copeland A."/>
            <person name="Grisel N."/>
            <person name="Haridas S."/>
            <person name="Kipfer T."/>
            <person name="LaButti K."/>
            <person name="Lindquist E."/>
            <person name="Lipzen A."/>
            <person name="Maire R."/>
            <person name="Meier B."/>
            <person name="Mihaltcheva S."/>
            <person name="Molinier V."/>
            <person name="Murat C."/>
            <person name="Poggeler S."/>
            <person name="Quandt C.A."/>
            <person name="Sperisen C."/>
            <person name="Tritt A."/>
            <person name="Tisserant E."/>
            <person name="Crous P.W."/>
            <person name="Henrissat B."/>
            <person name="Nehls U."/>
            <person name="Egli S."/>
            <person name="Spatafora J.W."/>
            <person name="Grigoriev I.V."/>
            <person name="Martin F.M."/>
        </authorList>
    </citation>
    <scope>NUCLEOTIDE SEQUENCE [LARGE SCALE GENOMIC DNA]</scope>
    <source>
        <strain evidence="3 4">CBS 459.81</strain>
    </source>
</reference>
<dbReference type="AlphaFoldDB" id="A0A8E2EEG1"/>
<evidence type="ECO:0000256" key="1">
    <source>
        <dbReference type="SAM" id="Phobius"/>
    </source>
</evidence>
<feature type="signal peptide" evidence="2">
    <location>
        <begin position="1"/>
        <end position="20"/>
    </location>
</feature>
<keyword evidence="1" id="KW-0812">Transmembrane</keyword>
<dbReference type="PANTHER" id="PTHR35043">
    <property type="entry name" value="TRANSCRIPTION FACTOR DOMAIN-CONTAINING PROTEIN"/>
    <property type="match status" value="1"/>
</dbReference>
<dbReference type="OrthoDB" id="9451547at2759"/>
<keyword evidence="1" id="KW-1133">Transmembrane helix</keyword>
<accession>A0A8E2EEG1</accession>
<evidence type="ECO:0000313" key="3">
    <source>
        <dbReference type="EMBL" id="OCK82516.1"/>
    </source>
</evidence>
<keyword evidence="4" id="KW-1185">Reference proteome</keyword>
<dbReference type="PANTHER" id="PTHR35043:SF8">
    <property type="entry name" value="DUF4220 DOMAIN-CONTAINING PROTEIN"/>
    <property type="match status" value="1"/>
</dbReference>
<gene>
    <name evidence="3" type="ORF">K432DRAFT_348859</name>
</gene>
<evidence type="ECO:0000313" key="4">
    <source>
        <dbReference type="Proteomes" id="UP000250266"/>
    </source>
</evidence>
<dbReference type="EMBL" id="KV744885">
    <property type="protein sequence ID" value="OCK82516.1"/>
    <property type="molecule type" value="Genomic_DNA"/>
</dbReference>
<feature type="transmembrane region" description="Helical" evidence="1">
    <location>
        <begin position="57"/>
        <end position="80"/>
    </location>
</feature>
<dbReference type="PROSITE" id="PS51257">
    <property type="entry name" value="PROKAR_LIPOPROTEIN"/>
    <property type="match status" value="1"/>
</dbReference>
<organism evidence="3 4">
    <name type="scientific">Lepidopterella palustris CBS 459.81</name>
    <dbReference type="NCBI Taxonomy" id="1314670"/>
    <lineage>
        <taxon>Eukaryota</taxon>
        <taxon>Fungi</taxon>
        <taxon>Dikarya</taxon>
        <taxon>Ascomycota</taxon>
        <taxon>Pezizomycotina</taxon>
        <taxon>Dothideomycetes</taxon>
        <taxon>Pleosporomycetidae</taxon>
        <taxon>Mytilinidiales</taxon>
        <taxon>Argynnaceae</taxon>
        <taxon>Lepidopterella</taxon>
    </lineage>
</organism>
<sequence length="493" mass="55527">MIIRTSLILGLCVLASCSTAAPLAESASLEQRSSNTTASPSPRGWVQSPDGRGTLDIIWGCVFTTFLCSWSVLCLNLPAFGDSAWQMLRRKVYLTGLAVIGPEFLFQIALGQWLSARQSVTDFKASGYSEWTLNHAFFADMGGFVLYTRDWVPFPVNAKQLHYLVTKGYVKYPNIDKGVILDKNKMDGLVRVITLLQTLWFVITSLARVVQHLTLTAFELTTLGFIVCTIGTTYCWAQKPSDVEHPIPLESNASMADILLQAGDAASKPYSCTPLDFVSRKEWAWSMLWSNWINILKRMRIDFRPQVRPVNRRSNDEFHEISGFSLVTLFFFQITYAGILLAGWNFWFPTHIEHVLWRIATVMIMGSICSYWIIETIVFRILPALKSRLSGQFTGIASGNDQERPGRFSQWTGQGSSRVAKKARSVAKSLRNNSLQKDPELDIPLKALLPVYIVAVCYCTSRTYVLITDILELRSLPPSAFATVNWSQFLPHF</sequence>
<dbReference type="Proteomes" id="UP000250266">
    <property type="component" value="Unassembled WGS sequence"/>
</dbReference>
<evidence type="ECO:0000256" key="2">
    <source>
        <dbReference type="SAM" id="SignalP"/>
    </source>
</evidence>
<feature type="transmembrane region" description="Helical" evidence="1">
    <location>
        <begin position="92"/>
        <end position="114"/>
    </location>
</feature>
<proteinExistence type="predicted"/>
<feature type="chain" id="PRO_5034568108" evidence="2">
    <location>
        <begin position="21"/>
        <end position="493"/>
    </location>
</feature>
<keyword evidence="2" id="KW-0732">Signal</keyword>
<name>A0A8E2EEG1_9PEZI</name>
<protein>
    <submittedName>
        <fullName evidence="3">Uncharacterized protein</fullName>
    </submittedName>
</protein>